<feature type="region of interest" description="Disordered" evidence="1">
    <location>
        <begin position="173"/>
        <end position="203"/>
    </location>
</feature>
<dbReference type="SMART" id="SM00165">
    <property type="entry name" value="UBA"/>
    <property type="match status" value="1"/>
</dbReference>
<feature type="region of interest" description="Disordered" evidence="1">
    <location>
        <begin position="81"/>
        <end position="136"/>
    </location>
</feature>
<dbReference type="EMBL" id="JAAAHW010000037">
    <property type="protein sequence ID" value="KAG0006915.1"/>
    <property type="molecule type" value="Genomic_DNA"/>
</dbReference>
<feature type="compositionally biased region" description="Pro residues" evidence="1">
    <location>
        <begin position="378"/>
        <end position="388"/>
    </location>
</feature>
<feature type="compositionally biased region" description="Gly residues" evidence="1">
    <location>
        <begin position="396"/>
        <end position="411"/>
    </location>
</feature>
<feature type="region of interest" description="Disordered" evidence="1">
    <location>
        <begin position="239"/>
        <end position="335"/>
    </location>
</feature>
<dbReference type="PROSITE" id="PS50030">
    <property type="entry name" value="UBA"/>
    <property type="match status" value="1"/>
</dbReference>
<feature type="region of interest" description="Disordered" evidence="1">
    <location>
        <begin position="348"/>
        <end position="549"/>
    </location>
</feature>
<proteinExistence type="predicted"/>
<feature type="compositionally biased region" description="Polar residues" evidence="1">
    <location>
        <begin position="81"/>
        <end position="95"/>
    </location>
</feature>
<gene>
    <name evidence="3" type="ORF">BGZ65_001878</name>
</gene>
<dbReference type="OrthoDB" id="524326at2759"/>
<evidence type="ECO:0000256" key="1">
    <source>
        <dbReference type="SAM" id="MobiDB-lite"/>
    </source>
</evidence>
<sequence>MAYRQYTEERQARLRQERITMARRIAPGFLDNEDRRILTPTLASAQVNNINTSASSKVQENSSSHRTGRYHDFDLSEFELSDNSSGFNAGNSTTAGEIRDKESSKGKDISLEQPRQLQHNGDHRGSSVSPSQDGAQEDVIDIRATDSADESQIFRAVPLSEIPELLRNVHLASSEDDTSTPAPWAVKHEGVSEKSTPPPSYNATRLDLREFESGLGPPDPWDTPVDDMAALQDVMSRQLGHNNPSSQQPQDISQNHPQVIHQQQPLQQQQPSYPYQQQQQQQPIQQTTSPFQGDQQPQQHLHNQYPYGPTPNKTAFGPSLLSPVSNPSSKYGASGQAYSLQQFQQLRHPTGAMNGGNHVPTAGLTTSQQHARFGSASPSPPPLPPPPRTMTSSPGVGTGGGVNGVGLGPGGIVSRPPLPARPHRPVTDPSLGPTDPSSPTIGPIATSGGGAEHVTITDRSMSMTPPGRPPLPPPPLPPPPPHSGGGGGPPALKPRPPKDHEMLHGLLGPNKTPASAAGGGAVAAGSGSRNPDDDQQHQHQPVAPAPPNANLLIDQLVMMGFTREQSRGALEKYDYDLEKASNHLLDWDD</sequence>
<evidence type="ECO:0000313" key="4">
    <source>
        <dbReference type="Proteomes" id="UP000749646"/>
    </source>
</evidence>
<dbReference type="InterPro" id="IPR009060">
    <property type="entry name" value="UBA-like_sf"/>
</dbReference>
<feature type="compositionally biased region" description="Polar residues" evidence="1">
    <location>
        <begin position="239"/>
        <end position="255"/>
    </location>
</feature>
<evidence type="ECO:0000259" key="2">
    <source>
        <dbReference type="PROSITE" id="PS50030"/>
    </source>
</evidence>
<feature type="compositionally biased region" description="Basic and acidic residues" evidence="1">
    <location>
        <begin position="97"/>
        <end position="110"/>
    </location>
</feature>
<feature type="compositionally biased region" description="Low complexity" evidence="1">
    <location>
        <begin position="318"/>
        <end position="329"/>
    </location>
</feature>
<name>A0A9P6MLP9_9FUNG</name>
<feature type="compositionally biased region" description="Pro residues" evidence="1">
    <location>
        <begin position="466"/>
        <end position="482"/>
    </location>
</feature>
<feature type="compositionally biased region" description="Low complexity" evidence="1">
    <location>
        <begin position="256"/>
        <end position="292"/>
    </location>
</feature>
<protein>
    <recommendedName>
        <fullName evidence="2">UBA domain-containing protein</fullName>
    </recommendedName>
</protein>
<accession>A0A9P6MLP9</accession>
<dbReference type="AlphaFoldDB" id="A0A9P6MLP9"/>
<feature type="domain" description="UBA" evidence="2">
    <location>
        <begin position="546"/>
        <end position="587"/>
    </location>
</feature>
<reference evidence="3" key="1">
    <citation type="journal article" date="2020" name="Fungal Divers.">
        <title>Resolving the Mortierellaceae phylogeny through synthesis of multi-gene phylogenetics and phylogenomics.</title>
        <authorList>
            <person name="Vandepol N."/>
            <person name="Liber J."/>
            <person name="Desiro A."/>
            <person name="Na H."/>
            <person name="Kennedy M."/>
            <person name="Barry K."/>
            <person name="Grigoriev I.V."/>
            <person name="Miller A.N."/>
            <person name="O'Donnell K."/>
            <person name="Stajich J.E."/>
            <person name="Bonito G."/>
        </authorList>
    </citation>
    <scope>NUCLEOTIDE SEQUENCE</scope>
    <source>
        <strain evidence="3">MES-2147</strain>
    </source>
</reference>
<dbReference type="Gene3D" id="1.10.8.10">
    <property type="entry name" value="DNA helicase RuvA subunit, C-terminal domain"/>
    <property type="match status" value="1"/>
</dbReference>
<evidence type="ECO:0000313" key="3">
    <source>
        <dbReference type="EMBL" id="KAG0006915.1"/>
    </source>
</evidence>
<comment type="caution">
    <text evidence="3">The sequence shown here is derived from an EMBL/GenBank/DDBJ whole genome shotgun (WGS) entry which is preliminary data.</text>
</comment>
<keyword evidence="4" id="KW-1185">Reference proteome</keyword>
<dbReference type="Proteomes" id="UP000749646">
    <property type="component" value="Unassembled WGS sequence"/>
</dbReference>
<feature type="compositionally biased region" description="Polar residues" evidence="1">
    <location>
        <begin position="293"/>
        <end position="302"/>
    </location>
</feature>
<organism evidence="3 4">
    <name type="scientific">Modicella reniformis</name>
    <dbReference type="NCBI Taxonomy" id="1440133"/>
    <lineage>
        <taxon>Eukaryota</taxon>
        <taxon>Fungi</taxon>
        <taxon>Fungi incertae sedis</taxon>
        <taxon>Mucoromycota</taxon>
        <taxon>Mortierellomycotina</taxon>
        <taxon>Mortierellomycetes</taxon>
        <taxon>Mortierellales</taxon>
        <taxon>Mortierellaceae</taxon>
        <taxon>Modicella</taxon>
    </lineage>
</organism>
<dbReference type="SUPFAM" id="SSF46934">
    <property type="entry name" value="UBA-like"/>
    <property type="match status" value="1"/>
</dbReference>
<dbReference type="InterPro" id="IPR015940">
    <property type="entry name" value="UBA"/>
</dbReference>